<reference evidence="1 2" key="1">
    <citation type="journal article" date="2018" name="New Phytol.">
        <title>Phylogenomics of Endogonaceae and evolution of mycorrhizas within Mucoromycota.</title>
        <authorList>
            <person name="Chang Y."/>
            <person name="Desiro A."/>
            <person name="Na H."/>
            <person name="Sandor L."/>
            <person name="Lipzen A."/>
            <person name="Clum A."/>
            <person name="Barry K."/>
            <person name="Grigoriev I.V."/>
            <person name="Martin F.M."/>
            <person name="Stajich J.E."/>
            <person name="Smith M.E."/>
            <person name="Bonito G."/>
            <person name="Spatafora J.W."/>
        </authorList>
    </citation>
    <scope>NUCLEOTIDE SEQUENCE [LARGE SCALE GENOMIC DNA]</scope>
    <source>
        <strain evidence="1 2">AD002</strain>
    </source>
</reference>
<sequence length="103" mass="11219">MTRIWALASFTHDASAHFPITDGNFSASVDLGSGIWILEMAQDYPKSKFVGVDAAAVYPSRADLRVRLRVPAVRAAGVHATGLSDRRRGVHVCAQARWVARDV</sequence>
<dbReference type="Proteomes" id="UP000274822">
    <property type="component" value="Unassembled WGS sequence"/>
</dbReference>
<protein>
    <recommendedName>
        <fullName evidence="3">Methyltransferase domain-containing protein</fullName>
    </recommendedName>
</protein>
<keyword evidence="2" id="KW-1185">Reference proteome</keyword>
<accession>A0A433QRF7</accession>
<gene>
    <name evidence="1" type="ORF">BC938DRAFT_475629</name>
</gene>
<dbReference type="AlphaFoldDB" id="A0A433QRF7"/>
<proteinExistence type="predicted"/>
<evidence type="ECO:0000313" key="1">
    <source>
        <dbReference type="EMBL" id="RUS32351.1"/>
    </source>
</evidence>
<name>A0A433QRF7_9FUNG</name>
<evidence type="ECO:0000313" key="2">
    <source>
        <dbReference type="Proteomes" id="UP000274822"/>
    </source>
</evidence>
<comment type="caution">
    <text evidence="1">The sequence shown here is derived from an EMBL/GenBank/DDBJ whole genome shotgun (WGS) entry which is preliminary data.</text>
</comment>
<dbReference type="EMBL" id="RBNJ01002122">
    <property type="protein sequence ID" value="RUS32351.1"/>
    <property type="molecule type" value="Genomic_DNA"/>
</dbReference>
<evidence type="ECO:0008006" key="3">
    <source>
        <dbReference type="Google" id="ProtNLM"/>
    </source>
</evidence>
<organism evidence="1 2">
    <name type="scientific">Jimgerdemannia flammicorona</name>
    <dbReference type="NCBI Taxonomy" id="994334"/>
    <lineage>
        <taxon>Eukaryota</taxon>
        <taxon>Fungi</taxon>
        <taxon>Fungi incertae sedis</taxon>
        <taxon>Mucoromycota</taxon>
        <taxon>Mucoromycotina</taxon>
        <taxon>Endogonomycetes</taxon>
        <taxon>Endogonales</taxon>
        <taxon>Endogonaceae</taxon>
        <taxon>Jimgerdemannia</taxon>
    </lineage>
</organism>